<feature type="region of interest" description="Disordered" evidence="1">
    <location>
        <begin position="67"/>
        <end position="94"/>
    </location>
</feature>
<evidence type="ECO:0000259" key="3">
    <source>
        <dbReference type="Pfam" id="PF14534"/>
    </source>
</evidence>
<feature type="signal peptide" evidence="2">
    <location>
        <begin position="1"/>
        <end position="21"/>
    </location>
</feature>
<dbReference type="Pfam" id="PF14534">
    <property type="entry name" value="DUF4440"/>
    <property type="match status" value="1"/>
</dbReference>
<dbReference type="Gene3D" id="3.10.450.50">
    <property type="match status" value="1"/>
</dbReference>
<name>A0ABP7MH11_9BACT</name>
<dbReference type="SUPFAM" id="SSF54427">
    <property type="entry name" value="NTF2-like"/>
    <property type="match status" value="1"/>
</dbReference>
<feature type="domain" description="DUF4440" evidence="3">
    <location>
        <begin position="35"/>
        <end position="82"/>
    </location>
</feature>
<keyword evidence="2" id="KW-0732">Signal</keyword>
<proteinExistence type="predicted"/>
<evidence type="ECO:0000256" key="2">
    <source>
        <dbReference type="SAM" id="SignalP"/>
    </source>
</evidence>
<sequence length="94" mass="10518">MKKLPLLLALLLLALPALTFAQSRKQMAAVKEVVGLERPRFEAQVKKDYALLDKFCAADLVYTHSNGQQNNKTEDVQSISGTAGAWTTKSRWKR</sequence>
<gene>
    <name evidence="4" type="ORF">GCM10022406_06450</name>
</gene>
<dbReference type="RefSeq" id="WP_345110006.1">
    <property type="nucleotide sequence ID" value="NZ_BAABDH010000013.1"/>
</dbReference>
<keyword evidence="5" id="KW-1185">Reference proteome</keyword>
<feature type="chain" id="PRO_5045591917" description="DUF4440 domain-containing protein" evidence="2">
    <location>
        <begin position="22"/>
        <end position="94"/>
    </location>
</feature>
<dbReference type="InterPro" id="IPR027843">
    <property type="entry name" value="DUF4440"/>
</dbReference>
<dbReference type="InterPro" id="IPR032710">
    <property type="entry name" value="NTF2-like_dom_sf"/>
</dbReference>
<reference evidence="5" key="1">
    <citation type="journal article" date="2019" name="Int. J. Syst. Evol. Microbiol.">
        <title>The Global Catalogue of Microorganisms (GCM) 10K type strain sequencing project: providing services to taxonomists for standard genome sequencing and annotation.</title>
        <authorList>
            <consortium name="The Broad Institute Genomics Platform"/>
            <consortium name="The Broad Institute Genome Sequencing Center for Infectious Disease"/>
            <person name="Wu L."/>
            <person name="Ma J."/>
        </authorList>
    </citation>
    <scope>NUCLEOTIDE SEQUENCE [LARGE SCALE GENOMIC DNA]</scope>
    <source>
        <strain evidence="5">JCM 17214</strain>
    </source>
</reference>
<evidence type="ECO:0000256" key="1">
    <source>
        <dbReference type="SAM" id="MobiDB-lite"/>
    </source>
</evidence>
<organism evidence="4 5">
    <name type="scientific">Hymenobacter algoricola</name>
    <dbReference type="NCBI Taxonomy" id="486267"/>
    <lineage>
        <taxon>Bacteria</taxon>
        <taxon>Pseudomonadati</taxon>
        <taxon>Bacteroidota</taxon>
        <taxon>Cytophagia</taxon>
        <taxon>Cytophagales</taxon>
        <taxon>Hymenobacteraceae</taxon>
        <taxon>Hymenobacter</taxon>
    </lineage>
</organism>
<accession>A0ABP7MH11</accession>
<protein>
    <recommendedName>
        <fullName evidence="3">DUF4440 domain-containing protein</fullName>
    </recommendedName>
</protein>
<comment type="caution">
    <text evidence="4">The sequence shown here is derived from an EMBL/GenBank/DDBJ whole genome shotgun (WGS) entry which is preliminary data.</text>
</comment>
<dbReference type="Proteomes" id="UP001499909">
    <property type="component" value="Unassembled WGS sequence"/>
</dbReference>
<evidence type="ECO:0000313" key="5">
    <source>
        <dbReference type="Proteomes" id="UP001499909"/>
    </source>
</evidence>
<evidence type="ECO:0000313" key="4">
    <source>
        <dbReference type="EMBL" id="GAA3922950.1"/>
    </source>
</evidence>
<dbReference type="EMBL" id="BAABDH010000013">
    <property type="protein sequence ID" value="GAA3922950.1"/>
    <property type="molecule type" value="Genomic_DNA"/>
</dbReference>